<dbReference type="InterPro" id="IPR015421">
    <property type="entry name" value="PyrdxlP-dep_Trfase_major"/>
</dbReference>
<comment type="cofactor">
    <cofactor evidence="1">
        <name>pyridoxal 5'-phosphate</name>
        <dbReference type="ChEBI" id="CHEBI:597326"/>
    </cofactor>
</comment>
<dbReference type="Gene3D" id="3.40.640.10">
    <property type="entry name" value="Type I PLP-dependent aspartate aminotransferase-like (Major domain)"/>
    <property type="match status" value="1"/>
</dbReference>
<protein>
    <recommendedName>
        <fullName evidence="3">cysteine desulfurase</fullName>
        <ecNumber evidence="3">2.8.1.7</ecNumber>
    </recommendedName>
</protein>
<evidence type="ECO:0000256" key="3">
    <source>
        <dbReference type="ARBA" id="ARBA00012239"/>
    </source>
</evidence>
<dbReference type="InterPro" id="IPR015422">
    <property type="entry name" value="PyrdxlP-dep_Trfase_small"/>
</dbReference>
<reference evidence="7" key="1">
    <citation type="submission" date="2020-09" db="EMBL/GenBank/DDBJ databases">
        <title>New species isolated from human feces.</title>
        <authorList>
            <person name="Kitahara M."/>
            <person name="Shigeno Y."/>
            <person name="Shime M."/>
            <person name="Matsumoto Y."/>
            <person name="Nakamura S."/>
            <person name="Motooka D."/>
            <person name="Fukuoka S."/>
            <person name="Nishikawa H."/>
            <person name="Benno Y."/>
        </authorList>
    </citation>
    <scope>NUCLEOTIDE SEQUENCE</scope>
    <source>
        <strain evidence="7">MM35</strain>
    </source>
</reference>
<dbReference type="EC" id="2.8.1.7" evidence="3"/>
<dbReference type="InterPro" id="IPR015424">
    <property type="entry name" value="PyrdxlP-dep_Trfase"/>
</dbReference>
<evidence type="ECO:0000313" key="7">
    <source>
        <dbReference type="EMBL" id="BCK78259.1"/>
    </source>
</evidence>
<evidence type="ECO:0000256" key="1">
    <source>
        <dbReference type="ARBA" id="ARBA00001933"/>
    </source>
</evidence>
<dbReference type="InterPro" id="IPR000192">
    <property type="entry name" value="Aminotrans_V_dom"/>
</dbReference>
<dbReference type="RefSeq" id="WP_212818900.1">
    <property type="nucleotide sequence ID" value="NZ_AP023415.1"/>
</dbReference>
<dbReference type="KEGG" id="vfa:MM35RIKEN_04510"/>
<dbReference type="GO" id="GO:0031071">
    <property type="term" value="F:cysteine desulfurase activity"/>
    <property type="evidence" value="ECO:0007669"/>
    <property type="project" value="UniProtKB-EC"/>
</dbReference>
<feature type="domain" description="Aminotransferase class V" evidence="6">
    <location>
        <begin position="2"/>
        <end position="367"/>
    </location>
</feature>
<keyword evidence="8" id="KW-1185">Reference proteome</keyword>
<accession>A0A810PMX4</accession>
<evidence type="ECO:0000256" key="5">
    <source>
        <dbReference type="ARBA" id="ARBA00050776"/>
    </source>
</evidence>
<dbReference type="EMBL" id="AP023415">
    <property type="protein sequence ID" value="BCK78259.1"/>
    <property type="molecule type" value="Genomic_DNA"/>
</dbReference>
<evidence type="ECO:0000256" key="4">
    <source>
        <dbReference type="ARBA" id="ARBA00022898"/>
    </source>
</evidence>
<gene>
    <name evidence="7" type="ORF">MM35RIKEN_04510</name>
</gene>
<dbReference type="PANTHER" id="PTHR43586:SF4">
    <property type="entry name" value="ISOPENICILLIN N EPIMERASE"/>
    <property type="match status" value="1"/>
</dbReference>
<evidence type="ECO:0000256" key="2">
    <source>
        <dbReference type="ARBA" id="ARBA00010447"/>
    </source>
</evidence>
<comment type="similarity">
    <text evidence="2">Belongs to the class-V pyridoxal-phosphate-dependent aminotransferase family. Csd subfamily.</text>
</comment>
<comment type="catalytic activity">
    <reaction evidence="5">
        <text>(sulfur carrier)-H + L-cysteine = (sulfur carrier)-SH + L-alanine</text>
        <dbReference type="Rhea" id="RHEA:43892"/>
        <dbReference type="Rhea" id="RHEA-COMP:14737"/>
        <dbReference type="Rhea" id="RHEA-COMP:14739"/>
        <dbReference type="ChEBI" id="CHEBI:29917"/>
        <dbReference type="ChEBI" id="CHEBI:35235"/>
        <dbReference type="ChEBI" id="CHEBI:57972"/>
        <dbReference type="ChEBI" id="CHEBI:64428"/>
        <dbReference type="EC" id="2.8.1.7"/>
    </reaction>
</comment>
<sequence length="379" mass="40889">MIYLDNAATTLHKPPQVARAVVQAMDTMGNAARGAHGGALEASRTVYGTREKLARLFACQRADHVVFTANSTEALNIAINGILHEGDHAISTDCEHNSVLRPLYRLEEERGVGLDFVAADRQGRIDYGDFERLIRCNTKAIVCTHCSNLTGNVLDIARIGEIAHRHGALLIVDASQTAGTIPIDMEKMGVDVLCFTGHKGLMGPQGTGGLCIHSGVEIAPWKVGGSGVHSYDRHQPMEYPTRLEAGTLNGHGIAGLSAALDVILERGVEDIQQMEHGLMRKFYEGVKDIDGVTVYGDFAAPVRGAIVTLNIRDYDSSAVSDALSENYGIATRPGAHCAPRMHRALGTTEQGAVRFSFSCYNTEQEVEEAIRAVREIAAE</sequence>
<dbReference type="NCBIfam" id="TIGR01977">
    <property type="entry name" value="am_tr_V_EF2568"/>
    <property type="match status" value="1"/>
</dbReference>
<dbReference type="Gene3D" id="3.90.1150.10">
    <property type="entry name" value="Aspartate Aminotransferase, domain 1"/>
    <property type="match status" value="1"/>
</dbReference>
<evidence type="ECO:0000313" key="8">
    <source>
        <dbReference type="Proteomes" id="UP000681343"/>
    </source>
</evidence>
<name>A0A810PMX4_9FIRM</name>
<dbReference type="Pfam" id="PF00266">
    <property type="entry name" value="Aminotran_5"/>
    <property type="match status" value="1"/>
</dbReference>
<evidence type="ECO:0000259" key="6">
    <source>
        <dbReference type="Pfam" id="PF00266"/>
    </source>
</evidence>
<proteinExistence type="inferred from homology"/>
<dbReference type="Proteomes" id="UP000681343">
    <property type="component" value="Chromosome"/>
</dbReference>
<dbReference type="InterPro" id="IPR010969">
    <property type="entry name" value="Cys_dSase-rel_unknwn_funct"/>
</dbReference>
<dbReference type="PIRSF" id="PIRSF005572">
    <property type="entry name" value="NifS"/>
    <property type="match status" value="1"/>
</dbReference>
<dbReference type="SUPFAM" id="SSF53383">
    <property type="entry name" value="PLP-dependent transferases"/>
    <property type="match status" value="1"/>
</dbReference>
<dbReference type="InterPro" id="IPR016454">
    <property type="entry name" value="Cysteine_dSase"/>
</dbReference>
<organism evidence="7 8">
    <name type="scientific">Vescimonas fastidiosa</name>
    <dbReference type="NCBI Taxonomy" id="2714353"/>
    <lineage>
        <taxon>Bacteria</taxon>
        <taxon>Bacillati</taxon>
        <taxon>Bacillota</taxon>
        <taxon>Clostridia</taxon>
        <taxon>Eubacteriales</taxon>
        <taxon>Oscillospiraceae</taxon>
        <taxon>Vescimonas</taxon>
    </lineage>
</organism>
<dbReference type="AlphaFoldDB" id="A0A810PMX4"/>
<keyword evidence="4" id="KW-0663">Pyridoxal phosphate</keyword>
<dbReference type="PANTHER" id="PTHR43586">
    <property type="entry name" value="CYSTEINE DESULFURASE"/>
    <property type="match status" value="1"/>
</dbReference>